<name>A0A7W2IN58_9BURK</name>
<dbReference type="Gene3D" id="3.40.190.10">
    <property type="entry name" value="Periplasmic binding protein-like II"/>
    <property type="match status" value="2"/>
</dbReference>
<sequence>MPPLPSRCARFLCLALCAACRLPRWRWTCALLCALVAGEALAREQLVFYYMVSSGQQRSAWQAVLNRFEAENPDIELAATVFQHEQYRPAFASLIARHKVDVAFWMGGEPLRNAVDGGLLRPFDEALVAQLSHGPQGELDLNPTRVRGQAYGLPIAYYPWGFFYRKSLFARLGLKVPLTWDDFLATCATLQEAGLAPLAVGAKNGWPAAAWFDFLDLRLNGIEFHRRLLHGQERFGDPRVRKVFDTWRVLLERRYFLAQAMGNDWDYVLPYFYRERVGMILMGAFVAAKFPAAMADDIGFFPFPRLSPLVPVYEEGPLDLLVMPGTGKHPQAARRLLTFLAGSGALRQLNEMNHTVSPQRAPASPARNGAAMAWSASHTFFFDRDARKGIVSPAYAGFRQFLTPPHDAAATIRYLDVHAVP</sequence>
<keyword evidence="4" id="KW-1185">Reference proteome</keyword>
<comment type="similarity">
    <text evidence="2">Belongs to the bacterial solute-binding protein 1 family.</text>
</comment>
<evidence type="ECO:0000313" key="3">
    <source>
        <dbReference type="EMBL" id="MBA5690465.1"/>
    </source>
</evidence>
<organism evidence="3 4">
    <name type="scientific">Rugamonas apoptosis</name>
    <dbReference type="NCBI Taxonomy" id="2758570"/>
    <lineage>
        <taxon>Bacteria</taxon>
        <taxon>Pseudomonadati</taxon>
        <taxon>Pseudomonadota</taxon>
        <taxon>Betaproteobacteria</taxon>
        <taxon>Burkholderiales</taxon>
        <taxon>Oxalobacteraceae</taxon>
        <taxon>Telluria group</taxon>
        <taxon>Rugamonas</taxon>
    </lineage>
</organism>
<dbReference type="InterPro" id="IPR050490">
    <property type="entry name" value="Bact_solute-bd_prot1"/>
</dbReference>
<dbReference type="SUPFAM" id="SSF53850">
    <property type="entry name" value="Periplasmic binding protein-like II"/>
    <property type="match status" value="1"/>
</dbReference>
<proteinExistence type="inferred from homology"/>
<reference evidence="3 4" key="1">
    <citation type="submission" date="2020-07" db="EMBL/GenBank/DDBJ databases">
        <title>Novel species isolated from subtropical streams in China.</title>
        <authorList>
            <person name="Lu H."/>
        </authorList>
    </citation>
    <scope>NUCLEOTIDE SEQUENCE [LARGE SCALE GENOMIC DNA]</scope>
    <source>
        <strain evidence="3 4">LX47W</strain>
    </source>
</reference>
<comment type="caution">
    <text evidence="3">The sequence shown here is derived from an EMBL/GenBank/DDBJ whole genome shotgun (WGS) entry which is preliminary data.</text>
</comment>
<protein>
    <submittedName>
        <fullName evidence="3">Carbohydrate ABC transporter substrate-binding protein</fullName>
    </submittedName>
</protein>
<dbReference type="PANTHER" id="PTHR43649">
    <property type="entry name" value="ARABINOSE-BINDING PROTEIN-RELATED"/>
    <property type="match status" value="1"/>
</dbReference>
<dbReference type="InterPro" id="IPR006059">
    <property type="entry name" value="SBP"/>
</dbReference>
<accession>A0A7W2IN58</accession>
<dbReference type="AlphaFoldDB" id="A0A7W2IN58"/>
<evidence type="ECO:0000256" key="2">
    <source>
        <dbReference type="ARBA" id="ARBA00008520"/>
    </source>
</evidence>
<evidence type="ECO:0000313" key="4">
    <source>
        <dbReference type="Proteomes" id="UP000573499"/>
    </source>
</evidence>
<evidence type="ECO:0000256" key="1">
    <source>
        <dbReference type="ARBA" id="ARBA00004418"/>
    </source>
</evidence>
<dbReference type="EMBL" id="JACEZU010000018">
    <property type="protein sequence ID" value="MBA5690465.1"/>
    <property type="molecule type" value="Genomic_DNA"/>
</dbReference>
<dbReference type="GO" id="GO:0042597">
    <property type="term" value="C:periplasmic space"/>
    <property type="evidence" value="ECO:0007669"/>
    <property type="project" value="UniProtKB-SubCell"/>
</dbReference>
<comment type="subcellular location">
    <subcellularLocation>
        <location evidence="1">Periplasm</location>
    </subcellularLocation>
</comment>
<dbReference type="PANTHER" id="PTHR43649:SF14">
    <property type="entry name" value="BLR3389 PROTEIN"/>
    <property type="match status" value="1"/>
</dbReference>
<dbReference type="Proteomes" id="UP000573499">
    <property type="component" value="Unassembled WGS sequence"/>
</dbReference>
<dbReference type="Pfam" id="PF01547">
    <property type="entry name" value="SBP_bac_1"/>
    <property type="match status" value="1"/>
</dbReference>
<dbReference type="RefSeq" id="WP_182157269.1">
    <property type="nucleotide sequence ID" value="NZ_JACEZU010000018.1"/>
</dbReference>
<gene>
    <name evidence="3" type="ORF">H3H39_25830</name>
</gene>